<feature type="binding site" evidence="7 10">
    <location>
        <position position="116"/>
    </location>
    <ligand>
        <name>Mg(2+)</name>
        <dbReference type="ChEBI" id="CHEBI:18420"/>
    </ligand>
</feature>
<organism evidence="11 12">
    <name type="scientific">Minwuia thermotolerans</name>
    <dbReference type="NCBI Taxonomy" id="2056226"/>
    <lineage>
        <taxon>Bacteria</taxon>
        <taxon>Pseudomonadati</taxon>
        <taxon>Pseudomonadota</taxon>
        <taxon>Alphaproteobacteria</taxon>
        <taxon>Minwuiales</taxon>
        <taxon>Minwuiaceae</taxon>
        <taxon>Minwuia</taxon>
    </lineage>
</organism>
<evidence type="ECO:0000313" key="12">
    <source>
        <dbReference type="Proteomes" id="UP000229498"/>
    </source>
</evidence>
<evidence type="ECO:0000256" key="6">
    <source>
        <dbReference type="ARBA" id="ARBA00056497"/>
    </source>
</evidence>
<reference evidence="11 12" key="1">
    <citation type="submission" date="2017-11" db="EMBL/GenBank/DDBJ databases">
        <title>Draft genome sequence of Rhizobiales bacterium SY3-13.</title>
        <authorList>
            <person name="Sun C."/>
        </authorList>
    </citation>
    <scope>NUCLEOTIDE SEQUENCE [LARGE SCALE GENOMIC DNA]</scope>
    <source>
        <strain evidence="11 12">SY3-13</strain>
    </source>
</reference>
<evidence type="ECO:0000256" key="1">
    <source>
        <dbReference type="ARBA" id="ARBA00005033"/>
    </source>
</evidence>
<evidence type="ECO:0000256" key="2">
    <source>
        <dbReference type="ARBA" id="ARBA00008676"/>
    </source>
</evidence>
<dbReference type="OrthoDB" id="9781789at2"/>
<comment type="catalytic activity">
    <reaction evidence="7">
        <text>(6R)-5,10-methylene-5,6,7,8-tetrahydrofolate + 3-methyl-2-oxobutanoate + H2O = 2-dehydropantoate + (6S)-5,6,7,8-tetrahydrofolate</text>
        <dbReference type="Rhea" id="RHEA:11824"/>
        <dbReference type="ChEBI" id="CHEBI:11561"/>
        <dbReference type="ChEBI" id="CHEBI:11851"/>
        <dbReference type="ChEBI" id="CHEBI:15377"/>
        <dbReference type="ChEBI" id="CHEBI:15636"/>
        <dbReference type="ChEBI" id="CHEBI:57453"/>
        <dbReference type="EC" id="2.1.2.11"/>
    </reaction>
</comment>
<dbReference type="GO" id="GO:0000287">
    <property type="term" value="F:magnesium ion binding"/>
    <property type="evidence" value="ECO:0007669"/>
    <property type="project" value="TreeGrafter"/>
</dbReference>
<feature type="binding site" evidence="7 9">
    <location>
        <begin position="45"/>
        <end position="46"/>
    </location>
    <ligand>
        <name>3-methyl-2-oxobutanoate</name>
        <dbReference type="ChEBI" id="CHEBI:11851"/>
    </ligand>
</feature>
<evidence type="ECO:0000256" key="3">
    <source>
        <dbReference type="ARBA" id="ARBA00011424"/>
    </source>
</evidence>
<comment type="pathway">
    <text evidence="1 7">Cofactor biosynthesis; (R)-pantothenate biosynthesis; (R)-pantoate from 3-methyl-2-oxobutanoate: step 1/2.</text>
</comment>
<comment type="subunit">
    <text evidence="3 7">Homodecamer; pentamer of dimers.</text>
</comment>
<sequence length="270" mass="28833">MSAGPVTVPAIRARKGGTPIVSLTAYDYPTAQAIDDLVDFILVGDSLGMVVHGLPTTQGVTLEMMAMHGKAVMRGAKRALVVVDMPFGSYEESPEAAIRNAMWLMRETGCSAVKLEGGTEMERTIRFMTERGVPVLAHVGLMPQKVAMMGGFRTQGRNTELADKVMRDAEAVSAAGAFATVIEGTVEPLAREITEKIAIPTIGIGASPACDGQILVINDLLGLASDYMPKFVKRYAETSATIREAVSAYGEDVRARRFPGPEHCFGVKKG</sequence>
<protein>
    <recommendedName>
        <fullName evidence="7">3-methyl-2-oxobutanoate hydroxymethyltransferase</fullName>
        <ecNumber evidence="7">2.1.2.11</ecNumber>
    </recommendedName>
    <alternativeName>
        <fullName evidence="7">Ketopantoate hydroxymethyltransferase</fullName>
        <shortName evidence="7">KPHMT</shortName>
    </alternativeName>
</protein>
<proteinExistence type="inferred from homology"/>
<comment type="cofactor">
    <cofactor evidence="7 10">
        <name>Mg(2+)</name>
        <dbReference type="ChEBI" id="CHEBI:18420"/>
    </cofactor>
    <text evidence="7 10">Binds 1 Mg(2+) ion per subunit.</text>
</comment>
<dbReference type="InterPro" id="IPR015813">
    <property type="entry name" value="Pyrv/PenolPyrv_kinase-like_dom"/>
</dbReference>
<dbReference type="FunFam" id="3.20.20.60:FF:000003">
    <property type="entry name" value="3-methyl-2-oxobutanoate hydroxymethyltransferase"/>
    <property type="match status" value="1"/>
</dbReference>
<dbReference type="PANTHER" id="PTHR20881">
    <property type="entry name" value="3-METHYL-2-OXOBUTANOATE HYDROXYMETHYLTRANSFERASE"/>
    <property type="match status" value="1"/>
</dbReference>
<comment type="similarity">
    <text evidence="2 7">Belongs to the PanB family.</text>
</comment>
<dbReference type="UniPathway" id="UPA00028">
    <property type="reaction ID" value="UER00003"/>
</dbReference>
<evidence type="ECO:0000256" key="8">
    <source>
        <dbReference type="PIRSR" id="PIRSR000388-1"/>
    </source>
</evidence>
<keyword evidence="4 7" id="KW-0566">Pantothenate biosynthesis</keyword>
<dbReference type="GO" id="GO:0032259">
    <property type="term" value="P:methylation"/>
    <property type="evidence" value="ECO:0007669"/>
    <property type="project" value="UniProtKB-KW"/>
</dbReference>
<dbReference type="SUPFAM" id="SSF51621">
    <property type="entry name" value="Phosphoenolpyruvate/pyruvate domain"/>
    <property type="match status" value="1"/>
</dbReference>
<dbReference type="CDD" id="cd06557">
    <property type="entry name" value="KPHMT-like"/>
    <property type="match status" value="1"/>
</dbReference>
<dbReference type="Proteomes" id="UP000229498">
    <property type="component" value="Unassembled WGS sequence"/>
</dbReference>
<dbReference type="Gene3D" id="3.20.20.60">
    <property type="entry name" value="Phosphoenolpyruvate-binding domains"/>
    <property type="match status" value="1"/>
</dbReference>
<evidence type="ECO:0000256" key="5">
    <source>
        <dbReference type="ARBA" id="ARBA00022679"/>
    </source>
</evidence>
<dbReference type="InterPro" id="IPR040442">
    <property type="entry name" value="Pyrv_kinase-like_dom_sf"/>
</dbReference>
<dbReference type="GO" id="GO:0005737">
    <property type="term" value="C:cytoplasm"/>
    <property type="evidence" value="ECO:0007669"/>
    <property type="project" value="UniProtKB-SubCell"/>
</dbReference>
<dbReference type="EC" id="2.1.2.11" evidence="7"/>
<comment type="subcellular location">
    <subcellularLocation>
        <location evidence="7">Cytoplasm</location>
    </subcellularLocation>
</comment>
<keyword evidence="7 10" id="KW-0460">Magnesium</keyword>
<dbReference type="PANTHER" id="PTHR20881:SF0">
    <property type="entry name" value="3-METHYL-2-OXOBUTANOATE HYDROXYMETHYLTRANSFERASE"/>
    <property type="match status" value="1"/>
</dbReference>
<evidence type="ECO:0000256" key="9">
    <source>
        <dbReference type="PIRSR" id="PIRSR000388-2"/>
    </source>
</evidence>
<dbReference type="RefSeq" id="WP_109795229.1">
    <property type="nucleotide sequence ID" value="NZ_PHIG01000063.1"/>
</dbReference>
<keyword evidence="5 7" id="KW-0808">Transferase</keyword>
<accession>A0A2M9FVM2</accession>
<dbReference type="GO" id="GO:0003864">
    <property type="term" value="F:3-methyl-2-oxobutanoate hydroxymethyltransferase activity"/>
    <property type="evidence" value="ECO:0007669"/>
    <property type="project" value="UniProtKB-UniRule"/>
</dbReference>
<evidence type="ECO:0000256" key="7">
    <source>
        <dbReference type="HAMAP-Rule" id="MF_00156"/>
    </source>
</evidence>
<keyword evidence="12" id="KW-1185">Reference proteome</keyword>
<comment type="function">
    <text evidence="6 7">Catalyzes the reversible reaction in which hydroxymethyl group from 5,10-methylenetetrahydrofolate is transferred onto alpha-ketoisovalerate to form ketopantoate.</text>
</comment>
<dbReference type="Pfam" id="PF02548">
    <property type="entry name" value="Pantoate_transf"/>
    <property type="match status" value="1"/>
</dbReference>
<keyword evidence="11" id="KW-0489">Methyltransferase</keyword>
<feature type="active site" description="Proton acceptor" evidence="7 8">
    <location>
        <position position="183"/>
    </location>
</feature>
<dbReference type="InterPro" id="IPR003700">
    <property type="entry name" value="Pantoate_hydroxy_MeTrfase"/>
</dbReference>
<name>A0A2M9FVM2_9PROT</name>
<dbReference type="GO" id="GO:0015940">
    <property type="term" value="P:pantothenate biosynthetic process"/>
    <property type="evidence" value="ECO:0007669"/>
    <property type="project" value="UniProtKB-UniRule"/>
</dbReference>
<keyword evidence="7 10" id="KW-0479">Metal-binding</keyword>
<dbReference type="HAMAP" id="MF_00156">
    <property type="entry name" value="PanB"/>
    <property type="match status" value="1"/>
</dbReference>
<feature type="binding site" evidence="7 9">
    <location>
        <position position="114"/>
    </location>
    <ligand>
        <name>3-methyl-2-oxobutanoate</name>
        <dbReference type="ChEBI" id="CHEBI:11851"/>
    </ligand>
</feature>
<dbReference type="GO" id="GO:0008168">
    <property type="term" value="F:methyltransferase activity"/>
    <property type="evidence" value="ECO:0007669"/>
    <property type="project" value="UniProtKB-KW"/>
</dbReference>
<dbReference type="NCBIfam" id="NF001452">
    <property type="entry name" value="PRK00311.1"/>
    <property type="match status" value="1"/>
</dbReference>
<evidence type="ECO:0000256" key="4">
    <source>
        <dbReference type="ARBA" id="ARBA00022655"/>
    </source>
</evidence>
<feature type="binding site" evidence="7 10">
    <location>
        <position position="45"/>
    </location>
    <ligand>
        <name>Mg(2+)</name>
        <dbReference type="ChEBI" id="CHEBI:18420"/>
    </ligand>
</feature>
<feature type="binding site" evidence="7 10">
    <location>
        <position position="84"/>
    </location>
    <ligand>
        <name>Mg(2+)</name>
        <dbReference type="ChEBI" id="CHEBI:18420"/>
    </ligand>
</feature>
<gene>
    <name evidence="7 11" type="primary">panB</name>
    <name evidence="11" type="ORF">CVT23_21605</name>
</gene>
<dbReference type="AlphaFoldDB" id="A0A2M9FVM2"/>
<feature type="binding site" evidence="7 9">
    <location>
        <position position="84"/>
    </location>
    <ligand>
        <name>3-methyl-2-oxobutanoate</name>
        <dbReference type="ChEBI" id="CHEBI:11851"/>
    </ligand>
</feature>
<dbReference type="PIRSF" id="PIRSF000388">
    <property type="entry name" value="Pantoate_hydroxy_MeTrfase"/>
    <property type="match status" value="1"/>
</dbReference>
<evidence type="ECO:0000256" key="10">
    <source>
        <dbReference type="PIRSR" id="PIRSR000388-3"/>
    </source>
</evidence>
<evidence type="ECO:0000313" key="11">
    <source>
        <dbReference type="EMBL" id="PJK27516.1"/>
    </source>
</evidence>
<dbReference type="NCBIfam" id="TIGR00222">
    <property type="entry name" value="panB"/>
    <property type="match status" value="1"/>
</dbReference>
<keyword evidence="7" id="KW-0963">Cytoplasm</keyword>
<comment type="caution">
    <text evidence="11">The sequence shown here is derived from an EMBL/GenBank/DDBJ whole genome shotgun (WGS) entry which is preliminary data.</text>
</comment>
<dbReference type="EMBL" id="PHIG01000063">
    <property type="protein sequence ID" value="PJK27516.1"/>
    <property type="molecule type" value="Genomic_DNA"/>
</dbReference>